<dbReference type="InterPro" id="IPR000923">
    <property type="entry name" value="BlueCu_1"/>
</dbReference>
<evidence type="ECO:0000256" key="3">
    <source>
        <dbReference type="ARBA" id="ARBA00022982"/>
    </source>
</evidence>
<dbReference type="PROSITE" id="PS51318">
    <property type="entry name" value="TAT"/>
    <property type="match status" value="1"/>
</dbReference>
<proteinExistence type="predicted"/>
<gene>
    <name evidence="6" type="ORF">E6H01_07875</name>
</gene>
<dbReference type="PANTHER" id="PTHR36507">
    <property type="entry name" value="BLL1555 PROTEIN"/>
    <property type="match status" value="1"/>
</dbReference>
<dbReference type="Pfam" id="PF00127">
    <property type="entry name" value="Copper-bind"/>
    <property type="match status" value="1"/>
</dbReference>
<reference evidence="6 7" key="1">
    <citation type="journal article" date="2019" name="Nat. Microbiol.">
        <title>Mediterranean grassland soil C-N compound turnover is dependent on rainfall and depth, and is mediated by genomically divergent microorganisms.</title>
        <authorList>
            <person name="Diamond S."/>
            <person name="Andeer P.F."/>
            <person name="Li Z."/>
            <person name="Crits-Christoph A."/>
            <person name="Burstein D."/>
            <person name="Anantharaman K."/>
            <person name="Lane K.R."/>
            <person name="Thomas B.C."/>
            <person name="Pan C."/>
            <person name="Northen T.R."/>
            <person name="Banfield J.F."/>
        </authorList>
    </citation>
    <scope>NUCLEOTIDE SEQUENCE [LARGE SCALE GENOMIC DNA]</scope>
    <source>
        <strain evidence="6">NP_4</strain>
    </source>
</reference>
<evidence type="ECO:0000256" key="1">
    <source>
        <dbReference type="ARBA" id="ARBA00022448"/>
    </source>
</evidence>
<name>A0A537L189_9BACT</name>
<dbReference type="GO" id="GO:0009055">
    <property type="term" value="F:electron transfer activity"/>
    <property type="evidence" value="ECO:0007669"/>
    <property type="project" value="InterPro"/>
</dbReference>
<keyword evidence="3" id="KW-0249">Electron transport</keyword>
<keyword evidence="1" id="KW-0813">Transport</keyword>
<feature type="domain" description="Blue (type 1) copper" evidence="5">
    <location>
        <begin position="45"/>
        <end position="134"/>
    </location>
</feature>
<dbReference type="GO" id="GO:0005507">
    <property type="term" value="F:copper ion binding"/>
    <property type="evidence" value="ECO:0007669"/>
    <property type="project" value="InterPro"/>
</dbReference>
<dbReference type="InterPro" id="IPR028871">
    <property type="entry name" value="BlueCu_1_BS"/>
</dbReference>
<organism evidence="6 7">
    <name type="scientific">Candidatus Segetimicrobium genomatis</name>
    <dbReference type="NCBI Taxonomy" id="2569760"/>
    <lineage>
        <taxon>Bacteria</taxon>
        <taxon>Bacillati</taxon>
        <taxon>Candidatus Sysuimicrobiota</taxon>
        <taxon>Candidatus Sysuimicrobiia</taxon>
        <taxon>Candidatus Sysuimicrobiales</taxon>
        <taxon>Candidatus Segetimicrobiaceae</taxon>
        <taxon>Candidatus Segetimicrobium</taxon>
    </lineage>
</organism>
<protein>
    <recommendedName>
        <fullName evidence="5">Blue (type 1) copper domain-containing protein</fullName>
    </recommendedName>
</protein>
<keyword evidence="2" id="KW-0479">Metal-binding</keyword>
<evidence type="ECO:0000313" key="6">
    <source>
        <dbReference type="EMBL" id="TMJ01517.1"/>
    </source>
</evidence>
<accession>A0A537L189</accession>
<dbReference type="SUPFAM" id="SSF49503">
    <property type="entry name" value="Cupredoxins"/>
    <property type="match status" value="1"/>
</dbReference>
<dbReference type="Proteomes" id="UP000319353">
    <property type="component" value="Unassembled WGS sequence"/>
</dbReference>
<dbReference type="InterPro" id="IPR052721">
    <property type="entry name" value="ET_Amicyanin"/>
</dbReference>
<evidence type="ECO:0000256" key="2">
    <source>
        <dbReference type="ARBA" id="ARBA00022723"/>
    </source>
</evidence>
<dbReference type="Gene3D" id="2.60.40.420">
    <property type="entry name" value="Cupredoxins - blue copper proteins"/>
    <property type="match status" value="1"/>
</dbReference>
<evidence type="ECO:0000259" key="5">
    <source>
        <dbReference type="Pfam" id="PF00127"/>
    </source>
</evidence>
<evidence type="ECO:0000256" key="4">
    <source>
        <dbReference type="ARBA" id="ARBA00023008"/>
    </source>
</evidence>
<dbReference type="AlphaFoldDB" id="A0A537L189"/>
<dbReference type="EMBL" id="VBAL01000097">
    <property type="protein sequence ID" value="TMJ01517.1"/>
    <property type="molecule type" value="Genomic_DNA"/>
</dbReference>
<dbReference type="InterPro" id="IPR008972">
    <property type="entry name" value="Cupredoxin"/>
</dbReference>
<dbReference type="InterPro" id="IPR006311">
    <property type="entry name" value="TAT_signal"/>
</dbReference>
<keyword evidence="4" id="KW-0186">Copper</keyword>
<dbReference type="PROSITE" id="PS00196">
    <property type="entry name" value="COPPER_BLUE"/>
    <property type="match status" value="1"/>
</dbReference>
<dbReference type="PANTHER" id="PTHR36507:SF1">
    <property type="entry name" value="BLL1555 PROTEIN"/>
    <property type="match status" value="1"/>
</dbReference>
<evidence type="ECO:0000313" key="7">
    <source>
        <dbReference type="Proteomes" id="UP000319353"/>
    </source>
</evidence>
<comment type="caution">
    <text evidence="6">The sequence shown here is derived from an EMBL/GenBank/DDBJ whole genome shotgun (WGS) entry which is preliminary data.</text>
</comment>
<sequence>MTTRRRFVQAGGGLLAGLALPPWWRALAPSADAVEIAMRSDQLGSKVWFDPVGVLVEPGTTIRWVVKENVHTTTAYHPRNGHHSLRIPEGAEPWDSGFLVHPGDHFEVTLTVPGVYDFFCMPHEAAGMVGRIIVGNAIGPGAESFDYFVSKPNPEDWLTVPAAARRVFPTIAQVLNEHIVHRTP</sequence>